<accession>A0A6P1DA97</accession>
<dbReference type="Pfam" id="PF20064">
    <property type="entry name" value="DUF6463"/>
    <property type="match status" value="1"/>
</dbReference>
<evidence type="ECO:0000313" key="3">
    <source>
        <dbReference type="EMBL" id="NEW57537.1"/>
    </source>
</evidence>
<protein>
    <submittedName>
        <fullName evidence="2">Uncharacterized protein</fullName>
    </submittedName>
</protein>
<comment type="caution">
    <text evidence="2">The sequence shown here is derived from an EMBL/GenBank/DDBJ whole genome shotgun (WGS) entry which is preliminary data.</text>
</comment>
<keyword evidence="1" id="KW-0472">Membrane</keyword>
<dbReference type="Proteomes" id="UP000468928">
    <property type="component" value="Unassembled WGS sequence"/>
</dbReference>
<dbReference type="InterPro" id="IPR045590">
    <property type="entry name" value="DUF6463"/>
</dbReference>
<evidence type="ECO:0000313" key="4">
    <source>
        <dbReference type="Proteomes" id="UP000468928"/>
    </source>
</evidence>
<dbReference type="AlphaFoldDB" id="A0A6P1DA97"/>
<keyword evidence="1" id="KW-0812">Transmembrane</keyword>
<gene>
    <name evidence="2" type="ORF">GV789_15285</name>
    <name evidence="3" type="ORF">GV794_18010</name>
</gene>
<dbReference type="EMBL" id="JAAGUX010000032">
    <property type="protein sequence ID" value="NEW57537.1"/>
    <property type="molecule type" value="Genomic_DNA"/>
</dbReference>
<proteinExistence type="predicted"/>
<evidence type="ECO:0000313" key="5">
    <source>
        <dbReference type="Proteomes" id="UP000470876"/>
    </source>
</evidence>
<name>A0A6P1DA97_9NOCA</name>
<keyword evidence="1" id="KW-1133">Transmembrane helix</keyword>
<keyword evidence="5" id="KW-1185">Reference proteome</keyword>
<sequence length="139" mass="14890">MIKWAGWLIVLFPGIGHTTGALIETAPNHAEAWFDGTGWVADANALDHAEAALWYTVYSFGVPFLVIGLMVLWLDRRGVTPPAFLAWLVAGWTLVTVAVGGPSPLLVLLIVAGLLLAGSRREARHDRPGRPATLSIPTS</sequence>
<evidence type="ECO:0000313" key="2">
    <source>
        <dbReference type="EMBL" id="NEW45800.1"/>
    </source>
</evidence>
<evidence type="ECO:0000256" key="1">
    <source>
        <dbReference type="SAM" id="Phobius"/>
    </source>
</evidence>
<dbReference type="EMBL" id="JAAGUZ010000037">
    <property type="protein sequence ID" value="NEW45800.1"/>
    <property type="molecule type" value="Genomic_DNA"/>
</dbReference>
<dbReference type="Proteomes" id="UP000470876">
    <property type="component" value="Unassembled WGS sequence"/>
</dbReference>
<dbReference type="RefSeq" id="WP_163821540.1">
    <property type="nucleotide sequence ID" value="NZ_JAAGUX010000032.1"/>
</dbReference>
<organism evidence="2 4">
    <name type="scientific">Nocardia cyriacigeorgica</name>
    <dbReference type="NCBI Taxonomy" id="135487"/>
    <lineage>
        <taxon>Bacteria</taxon>
        <taxon>Bacillati</taxon>
        <taxon>Actinomycetota</taxon>
        <taxon>Actinomycetes</taxon>
        <taxon>Mycobacteriales</taxon>
        <taxon>Nocardiaceae</taxon>
        <taxon>Nocardia</taxon>
    </lineage>
</organism>
<feature type="transmembrane region" description="Helical" evidence="1">
    <location>
        <begin position="84"/>
        <end position="117"/>
    </location>
</feature>
<reference evidence="4 5" key="1">
    <citation type="submission" date="2020-01" db="EMBL/GenBank/DDBJ databases">
        <title>Genetics and antimicrobial susceptibilities of Nocardia species isolated from the soil; a comparison with species isolated from humans.</title>
        <authorList>
            <person name="Carrasco G."/>
            <person name="Monzon S."/>
            <person name="Sansegundo M."/>
            <person name="Garcia E."/>
            <person name="Garrido N."/>
            <person name="Medina M.J."/>
            <person name="Villalon P."/>
            <person name="Ramirez-Arocha A.C."/>
            <person name="Jimenez P."/>
            <person name="Cuesta I."/>
            <person name="Valdezate S."/>
        </authorList>
    </citation>
    <scope>NUCLEOTIDE SEQUENCE [LARGE SCALE GENOMIC DNA]</scope>
    <source>
        <strain evidence="2 4">CNM20110639</strain>
        <strain evidence="3 5">CNM20110649</strain>
    </source>
</reference>
<feature type="transmembrane region" description="Helical" evidence="1">
    <location>
        <begin position="52"/>
        <end position="72"/>
    </location>
</feature>